<accession>A0A8E2FDI2</accession>
<reference evidence="2 3" key="1">
    <citation type="journal article" date="2016" name="Nat. Commun.">
        <title>Ectomycorrhizal ecology is imprinted in the genome of the dominant symbiotic fungus Cenococcum geophilum.</title>
        <authorList>
            <consortium name="DOE Joint Genome Institute"/>
            <person name="Peter M."/>
            <person name="Kohler A."/>
            <person name="Ohm R.A."/>
            <person name="Kuo A."/>
            <person name="Krutzmann J."/>
            <person name="Morin E."/>
            <person name="Arend M."/>
            <person name="Barry K.W."/>
            <person name="Binder M."/>
            <person name="Choi C."/>
            <person name="Clum A."/>
            <person name="Copeland A."/>
            <person name="Grisel N."/>
            <person name="Haridas S."/>
            <person name="Kipfer T."/>
            <person name="LaButti K."/>
            <person name="Lindquist E."/>
            <person name="Lipzen A."/>
            <person name="Maire R."/>
            <person name="Meier B."/>
            <person name="Mihaltcheva S."/>
            <person name="Molinier V."/>
            <person name="Murat C."/>
            <person name="Poggeler S."/>
            <person name="Quandt C.A."/>
            <person name="Sperisen C."/>
            <person name="Tritt A."/>
            <person name="Tisserant E."/>
            <person name="Crous P.W."/>
            <person name="Henrissat B."/>
            <person name="Nehls U."/>
            <person name="Egli S."/>
            <person name="Spatafora J.W."/>
            <person name="Grigoriev I.V."/>
            <person name="Martin F.M."/>
        </authorList>
    </citation>
    <scope>NUCLEOTIDE SEQUENCE [LARGE SCALE GENOMIC DNA]</scope>
    <source>
        <strain evidence="2 3">CBS 207.34</strain>
    </source>
</reference>
<proteinExistence type="predicted"/>
<organism evidence="2 3">
    <name type="scientific">Glonium stellatum</name>
    <dbReference type="NCBI Taxonomy" id="574774"/>
    <lineage>
        <taxon>Eukaryota</taxon>
        <taxon>Fungi</taxon>
        <taxon>Dikarya</taxon>
        <taxon>Ascomycota</taxon>
        <taxon>Pezizomycotina</taxon>
        <taxon>Dothideomycetes</taxon>
        <taxon>Pleosporomycetidae</taxon>
        <taxon>Gloniales</taxon>
        <taxon>Gloniaceae</taxon>
        <taxon>Glonium</taxon>
    </lineage>
</organism>
<evidence type="ECO:0000313" key="2">
    <source>
        <dbReference type="EMBL" id="OCL14681.1"/>
    </source>
</evidence>
<name>A0A8E2FDI2_9PEZI</name>
<evidence type="ECO:0008006" key="4">
    <source>
        <dbReference type="Google" id="ProtNLM"/>
    </source>
</evidence>
<dbReference type="Proteomes" id="UP000250140">
    <property type="component" value="Unassembled WGS sequence"/>
</dbReference>
<feature type="region of interest" description="Disordered" evidence="1">
    <location>
        <begin position="175"/>
        <end position="204"/>
    </location>
</feature>
<protein>
    <recommendedName>
        <fullName evidence="4">BZIP domain-containing protein</fullName>
    </recommendedName>
</protein>
<feature type="compositionally biased region" description="Polar residues" evidence="1">
    <location>
        <begin position="251"/>
        <end position="289"/>
    </location>
</feature>
<evidence type="ECO:0000313" key="3">
    <source>
        <dbReference type="Proteomes" id="UP000250140"/>
    </source>
</evidence>
<dbReference type="Gene3D" id="1.20.5.170">
    <property type="match status" value="1"/>
</dbReference>
<gene>
    <name evidence="2" type="ORF">AOQ84DRAFT_371067</name>
</gene>
<feature type="region of interest" description="Disordered" evidence="1">
    <location>
        <begin position="409"/>
        <end position="442"/>
    </location>
</feature>
<feature type="region of interest" description="Disordered" evidence="1">
    <location>
        <begin position="249"/>
        <end position="289"/>
    </location>
</feature>
<dbReference type="EMBL" id="KV748547">
    <property type="protein sequence ID" value="OCL14681.1"/>
    <property type="molecule type" value="Genomic_DNA"/>
</dbReference>
<feature type="compositionally biased region" description="Polar residues" evidence="1">
    <location>
        <begin position="175"/>
        <end position="193"/>
    </location>
</feature>
<keyword evidence="3" id="KW-1185">Reference proteome</keyword>
<dbReference type="AlphaFoldDB" id="A0A8E2FDI2"/>
<dbReference type="OrthoDB" id="2247093at2759"/>
<sequence length="442" mass="49987">METSNTTWNTPQPRQGRNLTMGLSKELSDHQLNPTNNDYFHGQNHNIGEASFINDNQHKSSQTVDTSVLSFQQDLPTSPNETLETKNNKPGRVHSILNPQLDMQKREEKKTTAQTVSFPCVDPSLARSRPPLHQSITIQPPQEDSAAFTWLPAPRRYEPKHISNQRSLTIQNATRSTVSDHPTTTINTRQRSFLSPAPRSYIPKPEALQTSPLRAVTQVQADLNLRSLPTLTTPSIHSDRAPQNFELLQPERSNPNVSYSPQNRSTQMPLVQPSQSYDMASTRSGDSVPTNRACIQTQSENLPFLLQTEQNYDSPTAAVEKRSCQVRSITTQRGYEIQIPVDVEIGSKAADERRMRNAQASLRFRARKKKQQKETVSYITELERQIRKTNMEVQFYKKERDYFKQIVSQTPGGDIHFPRPLSPRHSRLSAPSSDSSSTSGSE</sequence>
<evidence type="ECO:0000256" key="1">
    <source>
        <dbReference type="SAM" id="MobiDB-lite"/>
    </source>
</evidence>
<feature type="compositionally biased region" description="Low complexity" evidence="1">
    <location>
        <begin position="428"/>
        <end position="442"/>
    </location>
</feature>